<comment type="subcellular location">
    <subcellularLocation>
        <location evidence="8">Cell inner membrane</location>
        <topology evidence="8">Single-pass type II membrane protein</topology>
    </subcellularLocation>
    <subcellularLocation>
        <location evidence="1">Cell membrane</location>
        <topology evidence="1">Single-pass type II membrane protein</topology>
    </subcellularLocation>
    <text evidence="8">Localizes to the division septum where it forms a ring structure.</text>
</comment>
<feature type="signal peptide" evidence="10">
    <location>
        <begin position="1"/>
        <end position="22"/>
    </location>
</feature>
<evidence type="ECO:0000256" key="3">
    <source>
        <dbReference type="ARBA" id="ARBA00022618"/>
    </source>
</evidence>
<organism evidence="11 12">
    <name type="scientific">Cupriavidus pauculus</name>
    <dbReference type="NCBI Taxonomy" id="82633"/>
    <lineage>
        <taxon>Bacteria</taxon>
        <taxon>Pseudomonadati</taxon>
        <taxon>Pseudomonadota</taxon>
        <taxon>Betaproteobacteria</taxon>
        <taxon>Burkholderiales</taxon>
        <taxon>Burkholderiaceae</taxon>
        <taxon>Cupriavidus</taxon>
    </lineage>
</organism>
<keyword evidence="5 8" id="KW-1133">Transmembrane helix</keyword>
<dbReference type="PANTHER" id="PTHR37479:SF1">
    <property type="entry name" value="CELL DIVISION PROTEIN FTSL"/>
    <property type="match status" value="1"/>
</dbReference>
<evidence type="ECO:0000256" key="10">
    <source>
        <dbReference type="SAM" id="SignalP"/>
    </source>
</evidence>
<name>A0A5P2H7V1_9BURK</name>
<evidence type="ECO:0000256" key="9">
    <source>
        <dbReference type="NCBIfam" id="TIGR02209"/>
    </source>
</evidence>
<keyword evidence="3 8" id="KW-0132">Cell division</keyword>
<keyword evidence="2 8" id="KW-1003">Cell membrane</keyword>
<dbReference type="InterPro" id="IPR011922">
    <property type="entry name" value="Cell_div_FtsL"/>
</dbReference>
<keyword evidence="8" id="KW-0997">Cell inner membrane</keyword>
<feature type="chain" id="PRO_5025072185" description="Cell division protein FtsL" evidence="10">
    <location>
        <begin position="23"/>
        <end position="113"/>
    </location>
</feature>
<comment type="subunit">
    <text evidence="8">Part of a complex composed of FtsB, FtsL and FtsQ.</text>
</comment>
<dbReference type="NCBIfam" id="TIGR02209">
    <property type="entry name" value="ftsL_broad"/>
    <property type="match status" value="1"/>
</dbReference>
<dbReference type="GO" id="GO:0032153">
    <property type="term" value="C:cell division site"/>
    <property type="evidence" value="ECO:0007669"/>
    <property type="project" value="UniProtKB-UniRule"/>
</dbReference>
<sequence>MNRLTFFLLAALVFCALSLVGAQHQARTLFVALERAQAEEKQLDIDWSRLQYQQSALGKSARIADAARTQLKMAPVMPGKTQYLAGVALPAPGSVANTAAGSAASAAAPEASK</sequence>
<evidence type="ECO:0000256" key="5">
    <source>
        <dbReference type="ARBA" id="ARBA00022989"/>
    </source>
</evidence>
<proteinExistence type="inferred from homology"/>
<comment type="similarity">
    <text evidence="8">Belongs to the FtsL family.</text>
</comment>
<keyword evidence="7 8" id="KW-0131">Cell cycle</keyword>
<dbReference type="EMBL" id="CP044065">
    <property type="protein sequence ID" value="QET03573.1"/>
    <property type="molecule type" value="Genomic_DNA"/>
</dbReference>
<evidence type="ECO:0000256" key="1">
    <source>
        <dbReference type="ARBA" id="ARBA00004401"/>
    </source>
</evidence>
<evidence type="ECO:0000256" key="7">
    <source>
        <dbReference type="ARBA" id="ARBA00023306"/>
    </source>
</evidence>
<dbReference type="AlphaFoldDB" id="A0A5P2H7V1"/>
<reference evidence="11 12" key="1">
    <citation type="submission" date="2019-09" db="EMBL/GenBank/DDBJ databases">
        <title>FDA dAtabase for Regulatory Grade micrObial Sequences (FDA-ARGOS): Supporting development and validation of Infectious Disease Dx tests.</title>
        <authorList>
            <person name="Sciortino C."/>
            <person name="Tallon L."/>
            <person name="Sadzewicz L."/>
            <person name="Vavikolanu K."/>
            <person name="Mehta A."/>
            <person name="Aluvathingal J."/>
            <person name="Nadendla S."/>
            <person name="Nandy P."/>
            <person name="Geyer C."/>
            <person name="Yan Y."/>
            <person name="Sichtig H."/>
        </authorList>
    </citation>
    <scope>NUCLEOTIDE SEQUENCE [LARGE SCALE GENOMIC DNA]</scope>
    <source>
        <strain evidence="11 12">FDAARGOS_664</strain>
    </source>
</reference>
<accession>A0A5P2H7V1</accession>
<dbReference type="OrthoDB" id="9153760at2"/>
<dbReference type="RefSeq" id="WP_150373651.1">
    <property type="nucleotide sequence ID" value="NZ_CP044065.1"/>
</dbReference>
<dbReference type="PANTHER" id="PTHR37479">
    <property type="entry name" value="CELL DIVISION PROTEIN FTSL"/>
    <property type="match status" value="1"/>
</dbReference>
<dbReference type="GO" id="GO:0005886">
    <property type="term" value="C:plasma membrane"/>
    <property type="evidence" value="ECO:0007669"/>
    <property type="project" value="UniProtKB-SubCell"/>
</dbReference>
<keyword evidence="6 8" id="KW-0472">Membrane</keyword>
<protein>
    <recommendedName>
        <fullName evidence="8 9">Cell division protein FtsL</fullName>
    </recommendedName>
</protein>
<dbReference type="Pfam" id="PF04999">
    <property type="entry name" value="FtsL"/>
    <property type="match status" value="1"/>
</dbReference>
<comment type="function">
    <text evidence="8">Essential cell division protein. May link together the upstream cell division proteins, which are predominantly cytoplasmic, with the downstream cell division proteins, which are predominantly periplasmic.</text>
</comment>
<evidence type="ECO:0000256" key="6">
    <source>
        <dbReference type="ARBA" id="ARBA00023136"/>
    </source>
</evidence>
<dbReference type="GO" id="GO:0043093">
    <property type="term" value="P:FtsZ-dependent cytokinesis"/>
    <property type="evidence" value="ECO:0007669"/>
    <property type="project" value="UniProtKB-UniRule"/>
</dbReference>
<evidence type="ECO:0000256" key="2">
    <source>
        <dbReference type="ARBA" id="ARBA00022475"/>
    </source>
</evidence>
<dbReference type="Proteomes" id="UP000322822">
    <property type="component" value="Chromosome 1"/>
</dbReference>
<evidence type="ECO:0000313" key="12">
    <source>
        <dbReference type="Proteomes" id="UP000322822"/>
    </source>
</evidence>
<dbReference type="HAMAP" id="MF_00910">
    <property type="entry name" value="FtsL"/>
    <property type="match status" value="1"/>
</dbReference>
<keyword evidence="4 8" id="KW-0812">Transmembrane</keyword>
<gene>
    <name evidence="8 11" type="primary">ftsL</name>
    <name evidence="11" type="ORF">FOB72_16975</name>
</gene>
<evidence type="ECO:0000256" key="8">
    <source>
        <dbReference type="HAMAP-Rule" id="MF_00910"/>
    </source>
</evidence>
<keyword evidence="10" id="KW-0732">Signal</keyword>
<evidence type="ECO:0000313" key="11">
    <source>
        <dbReference type="EMBL" id="QET03573.1"/>
    </source>
</evidence>
<evidence type="ECO:0000256" key="4">
    <source>
        <dbReference type="ARBA" id="ARBA00022692"/>
    </source>
</evidence>